<keyword evidence="14" id="KW-1185">Reference proteome</keyword>
<dbReference type="Gene3D" id="3.30.457.50">
    <property type="entry name" value="Chromosome segregation protein Spc25"/>
    <property type="match status" value="1"/>
</dbReference>
<dbReference type="Proteomes" id="UP000094336">
    <property type="component" value="Unassembled WGS sequence"/>
</dbReference>
<proteinExistence type="inferred from homology"/>
<evidence type="ECO:0000313" key="14">
    <source>
        <dbReference type="Proteomes" id="UP000094336"/>
    </source>
</evidence>
<organism evidence="13 14">
    <name type="scientific">Babjeviella inositovora NRRL Y-12698</name>
    <dbReference type="NCBI Taxonomy" id="984486"/>
    <lineage>
        <taxon>Eukaryota</taxon>
        <taxon>Fungi</taxon>
        <taxon>Dikarya</taxon>
        <taxon>Ascomycota</taxon>
        <taxon>Saccharomycotina</taxon>
        <taxon>Pichiomycetes</taxon>
        <taxon>Serinales incertae sedis</taxon>
        <taxon>Babjeviella</taxon>
    </lineage>
</organism>
<keyword evidence="8" id="KW-0175">Coiled coil</keyword>
<dbReference type="AlphaFoldDB" id="A0A1E3QSR2"/>
<name>A0A1E3QSR2_9ASCO</name>
<evidence type="ECO:0000256" key="4">
    <source>
        <dbReference type="ARBA" id="ARBA00022454"/>
    </source>
</evidence>
<comment type="function">
    <text evidence="1 11">Acts as a component of the essential kinetochore-associated NDC80 complex, which is required for chromosome segregation and spindle checkpoint activity.</text>
</comment>
<evidence type="ECO:0000256" key="2">
    <source>
        <dbReference type="ARBA" id="ARBA00006379"/>
    </source>
</evidence>
<evidence type="ECO:0000256" key="9">
    <source>
        <dbReference type="ARBA" id="ARBA00023306"/>
    </source>
</evidence>
<keyword evidence="4 11" id="KW-0158">Chromosome</keyword>
<dbReference type="STRING" id="984486.A0A1E3QSR2"/>
<gene>
    <name evidence="13" type="ORF">BABINDRAFT_161693</name>
</gene>
<protein>
    <recommendedName>
        <fullName evidence="11">Kinetochore protein SPC25</fullName>
    </recommendedName>
</protein>
<dbReference type="GO" id="GO:0007059">
    <property type="term" value="P:chromosome segregation"/>
    <property type="evidence" value="ECO:0007669"/>
    <property type="project" value="InterPro"/>
</dbReference>
<evidence type="ECO:0000256" key="10">
    <source>
        <dbReference type="ARBA" id="ARBA00023328"/>
    </source>
</evidence>
<keyword evidence="10 11" id="KW-0137">Centromere</keyword>
<comment type="subcellular location">
    <subcellularLocation>
        <location evidence="11">Nucleus</location>
    </subcellularLocation>
    <subcellularLocation>
        <location evidence="11">Chromosome</location>
        <location evidence="11">Centromere</location>
        <location evidence="11">Kinetochore</location>
    </subcellularLocation>
</comment>
<dbReference type="RefSeq" id="XP_018985380.1">
    <property type="nucleotide sequence ID" value="XM_019128954.1"/>
</dbReference>
<reference evidence="14" key="1">
    <citation type="submission" date="2016-05" db="EMBL/GenBank/DDBJ databases">
        <title>Comparative genomics of biotechnologically important yeasts.</title>
        <authorList>
            <consortium name="DOE Joint Genome Institute"/>
            <person name="Riley R."/>
            <person name="Haridas S."/>
            <person name="Wolfe K.H."/>
            <person name="Lopes M.R."/>
            <person name="Hittinger C.T."/>
            <person name="Goker M."/>
            <person name="Salamov A."/>
            <person name="Wisecaver J."/>
            <person name="Long T.M."/>
            <person name="Aerts A.L."/>
            <person name="Barry K."/>
            <person name="Choi C."/>
            <person name="Clum A."/>
            <person name="Coughlan A.Y."/>
            <person name="Deshpande S."/>
            <person name="Douglass A.P."/>
            <person name="Hanson S.J."/>
            <person name="Klenk H.-P."/>
            <person name="Labutti K."/>
            <person name="Lapidus A."/>
            <person name="Lindquist E."/>
            <person name="Lipzen A."/>
            <person name="Meier-Kolthoff J.P."/>
            <person name="Ohm R.A."/>
            <person name="Otillar R.P."/>
            <person name="Pangilinan J."/>
            <person name="Peng Y."/>
            <person name="Rokas A."/>
            <person name="Rosa C.A."/>
            <person name="Scheuner C."/>
            <person name="Sibirny A.A."/>
            <person name="Slot J.C."/>
            <person name="Stielow J.B."/>
            <person name="Sun H."/>
            <person name="Kurtzman C.P."/>
            <person name="Blackwell M."/>
            <person name="Grigoriev I.V."/>
            <person name="Jeffries T.W."/>
        </authorList>
    </citation>
    <scope>NUCLEOTIDE SEQUENCE [LARGE SCALE GENOMIC DNA]</scope>
    <source>
        <strain evidence="14">NRRL Y-12698</strain>
    </source>
</reference>
<keyword evidence="6 11" id="KW-0498">Mitosis</keyword>
<evidence type="ECO:0000256" key="11">
    <source>
        <dbReference type="RuleBase" id="RU367150"/>
    </source>
</evidence>
<dbReference type="GeneID" id="30146807"/>
<keyword evidence="11" id="KW-0539">Nucleus</keyword>
<dbReference type="Pfam" id="PF08234">
    <property type="entry name" value="Spindle_Spc25"/>
    <property type="match status" value="1"/>
</dbReference>
<comment type="subunit">
    <text evidence="3">Component of the NDC80 complex, which consists of NDC80, NUF2, SPC24 and SPC25.</text>
</comment>
<keyword evidence="9 11" id="KW-0131">Cell cycle</keyword>
<dbReference type="InterPro" id="IPR013255">
    <property type="entry name" value="Spc25_C"/>
</dbReference>
<comment type="similarity">
    <text evidence="2 11">Belongs to the SPC25 family.</text>
</comment>
<dbReference type="PANTHER" id="PTHR14281:SF0">
    <property type="entry name" value="KINETOCHORE PROTEIN SPC25"/>
    <property type="match status" value="1"/>
</dbReference>
<evidence type="ECO:0000313" key="13">
    <source>
        <dbReference type="EMBL" id="ODQ80052.1"/>
    </source>
</evidence>
<dbReference type="InterPro" id="IPR045143">
    <property type="entry name" value="Spc25"/>
</dbReference>
<dbReference type="EMBL" id="KV454431">
    <property type="protein sequence ID" value="ODQ80052.1"/>
    <property type="molecule type" value="Genomic_DNA"/>
</dbReference>
<evidence type="ECO:0000256" key="8">
    <source>
        <dbReference type="ARBA" id="ARBA00023054"/>
    </source>
</evidence>
<sequence length="237" mass="27114">MSHTPLDEFELFELLKQRLSAFTETFEARLHMQSTALLNLKNDYQLRLNDLKTQQTRLLGAINKLKEDDGVVRANYTQDLADLNTSRLKIETLASNQTKLADLKQKLLAQISEINTSIRVKSEMLLKTKTFLKQQSLQNPNELYAFETVLAMRIDALANDIITFVWWNIDPDNYMREVSIGLDLSEDQEHAGYKISESSPQLDTETISGLESAFNHHRELSLFLAKARGVLKGKLLE</sequence>
<evidence type="ECO:0000256" key="5">
    <source>
        <dbReference type="ARBA" id="ARBA00022618"/>
    </source>
</evidence>
<dbReference type="GO" id="GO:0031262">
    <property type="term" value="C:Ndc80 complex"/>
    <property type="evidence" value="ECO:0007669"/>
    <property type="project" value="InterPro"/>
</dbReference>
<dbReference type="OrthoDB" id="4056921at2759"/>
<evidence type="ECO:0000256" key="3">
    <source>
        <dbReference type="ARBA" id="ARBA00011562"/>
    </source>
</evidence>
<evidence type="ECO:0000256" key="6">
    <source>
        <dbReference type="ARBA" id="ARBA00022776"/>
    </source>
</evidence>
<keyword evidence="5 11" id="KW-0132">Cell division</keyword>
<dbReference type="PANTHER" id="PTHR14281">
    <property type="entry name" value="KINETOCHORE PROTEIN SPC25-RELATED"/>
    <property type="match status" value="1"/>
</dbReference>
<evidence type="ECO:0000256" key="1">
    <source>
        <dbReference type="ARBA" id="ARBA00002772"/>
    </source>
</evidence>
<accession>A0A1E3QSR2</accession>
<keyword evidence="7 11" id="KW-0995">Kinetochore</keyword>
<evidence type="ECO:0000259" key="12">
    <source>
        <dbReference type="Pfam" id="PF08234"/>
    </source>
</evidence>
<dbReference type="GO" id="GO:0005634">
    <property type="term" value="C:nucleus"/>
    <property type="evidence" value="ECO:0007669"/>
    <property type="project" value="UniProtKB-SubCell"/>
</dbReference>
<feature type="domain" description="Chromosome segregation protein Spc25 C-terminal" evidence="12">
    <location>
        <begin position="158"/>
        <end position="231"/>
    </location>
</feature>
<dbReference type="CDD" id="cd23784">
    <property type="entry name" value="RWD_Spc25"/>
    <property type="match status" value="1"/>
</dbReference>
<dbReference type="GO" id="GO:0051301">
    <property type="term" value="P:cell division"/>
    <property type="evidence" value="ECO:0007669"/>
    <property type="project" value="UniProtKB-UniRule"/>
</dbReference>
<evidence type="ECO:0000256" key="7">
    <source>
        <dbReference type="ARBA" id="ARBA00022838"/>
    </source>
</evidence>